<evidence type="ECO:0000256" key="3">
    <source>
        <dbReference type="ARBA" id="ARBA00023125"/>
    </source>
</evidence>
<dbReference type="Pfam" id="PF25872">
    <property type="entry name" value="HTH_77"/>
    <property type="match status" value="1"/>
</dbReference>
<dbReference type="PANTHER" id="PTHR47691:SF3">
    <property type="entry name" value="HTH-TYPE TRANSCRIPTIONAL REGULATOR RV0890C-RELATED"/>
    <property type="match status" value="1"/>
</dbReference>
<keyword evidence="2" id="KW-0902">Two-component regulatory system</keyword>
<dbReference type="InterPro" id="IPR027417">
    <property type="entry name" value="P-loop_NTPase"/>
</dbReference>
<feature type="domain" description="AAA+ ATPase" evidence="4">
    <location>
        <begin position="289"/>
        <end position="480"/>
    </location>
</feature>
<keyword evidence="8" id="KW-1185">Reference proteome</keyword>
<comment type="similarity">
    <text evidence="1">Belongs to the AfsR/DnrI/RedD regulatory family.</text>
</comment>
<dbReference type="Gene3D" id="1.10.10.10">
    <property type="entry name" value="Winged helix-like DNA-binding domain superfamily/Winged helix DNA-binding domain"/>
    <property type="match status" value="1"/>
</dbReference>
<gene>
    <name evidence="7" type="ORF">BIV57_08190</name>
</gene>
<dbReference type="CDD" id="cd15831">
    <property type="entry name" value="BTAD"/>
    <property type="match status" value="1"/>
</dbReference>
<dbReference type="InterPro" id="IPR003593">
    <property type="entry name" value="AAA+_ATPase"/>
</dbReference>
<dbReference type="GO" id="GO:0000160">
    <property type="term" value="P:phosphorelay signal transduction system"/>
    <property type="evidence" value="ECO:0007669"/>
    <property type="project" value="UniProtKB-KW"/>
</dbReference>
<feature type="domain" description="OmpR/PhoB-type" evidence="5">
    <location>
        <begin position="22"/>
        <end position="96"/>
    </location>
</feature>
<dbReference type="InterPro" id="IPR041664">
    <property type="entry name" value="AAA_16"/>
</dbReference>
<evidence type="ECO:0000259" key="5">
    <source>
        <dbReference type="SMART" id="SM00862"/>
    </source>
</evidence>
<keyword evidence="3" id="KW-0238">DNA-binding</keyword>
<dbReference type="RefSeq" id="WP_071656054.1">
    <property type="nucleotide sequence ID" value="NZ_MLCF01000038.1"/>
</dbReference>
<evidence type="ECO:0000313" key="7">
    <source>
        <dbReference type="EMBL" id="OIV37957.1"/>
    </source>
</evidence>
<dbReference type="EMBL" id="MLCF01000038">
    <property type="protein sequence ID" value="OIV37957.1"/>
    <property type="molecule type" value="Genomic_DNA"/>
</dbReference>
<evidence type="ECO:0008006" key="9">
    <source>
        <dbReference type="Google" id="ProtNLM"/>
    </source>
</evidence>
<dbReference type="SUPFAM" id="SSF46894">
    <property type="entry name" value="C-terminal effector domain of the bipartite response regulators"/>
    <property type="match status" value="1"/>
</dbReference>
<evidence type="ECO:0000259" key="4">
    <source>
        <dbReference type="SMART" id="SM00382"/>
    </source>
</evidence>
<dbReference type="SMART" id="SM00862">
    <property type="entry name" value="Trans_reg_C"/>
    <property type="match status" value="1"/>
</dbReference>
<dbReference type="InterPro" id="IPR011990">
    <property type="entry name" value="TPR-like_helical_dom_sf"/>
</dbReference>
<proteinExistence type="inferred from homology"/>
<dbReference type="SMART" id="SM01043">
    <property type="entry name" value="BTAD"/>
    <property type="match status" value="1"/>
</dbReference>
<dbReference type="Pfam" id="PF13191">
    <property type="entry name" value="AAA_16"/>
    <property type="match status" value="1"/>
</dbReference>
<dbReference type="Pfam" id="PF03704">
    <property type="entry name" value="BTAD"/>
    <property type="match status" value="1"/>
</dbReference>
<evidence type="ECO:0000256" key="1">
    <source>
        <dbReference type="ARBA" id="ARBA00005820"/>
    </source>
</evidence>
<comment type="caution">
    <text evidence="7">The sequence shown here is derived from an EMBL/GenBank/DDBJ whole genome shotgun (WGS) entry which is preliminary data.</text>
</comment>
<dbReference type="InterPro" id="IPR058852">
    <property type="entry name" value="HTH_77"/>
</dbReference>
<dbReference type="InterPro" id="IPR036388">
    <property type="entry name" value="WH-like_DNA-bd_sf"/>
</dbReference>
<dbReference type="InterPro" id="IPR016032">
    <property type="entry name" value="Sig_transdc_resp-reg_C-effctor"/>
</dbReference>
<dbReference type="GO" id="GO:0003677">
    <property type="term" value="F:DNA binding"/>
    <property type="evidence" value="ECO:0007669"/>
    <property type="project" value="UniProtKB-KW"/>
</dbReference>
<dbReference type="Proteomes" id="UP000243342">
    <property type="component" value="Unassembled WGS sequence"/>
</dbReference>
<organism evidence="7 8">
    <name type="scientific">Mangrovactinospora gilvigrisea</name>
    <dbReference type="NCBI Taxonomy" id="1428644"/>
    <lineage>
        <taxon>Bacteria</taxon>
        <taxon>Bacillati</taxon>
        <taxon>Actinomycetota</taxon>
        <taxon>Actinomycetes</taxon>
        <taxon>Kitasatosporales</taxon>
        <taxon>Streptomycetaceae</taxon>
        <taxon>Mangrovactinospora</taxon>
    </lineage>
</organism>
<accession>A0A1J7BHA0</accession>
<dbReference type="STRING" id="1428644.BIV57_08190"/>
<name>A0A1J7BHA0_9ACTN</name>
<dbReference type="AlphaFoldDB" id="A0A1J7BHA0"/>
<dbReference type="InterPro" id="IPR005158">
    <property type="entry name" value="BTAD"/>
</dbReference>
<protein>
    <recommendedName>
        <fullName evidence="9">AfsR family transcriptional regulator</fullName>
    </recommendedName>
</protein>
<feature type="domain" description="Bacterial transcriptional activator" evidence="6">
    <location>
        <begin position="104"/>
        <end position="247"/>
    </location>
</feature>
<dbReference type="PANTHER" id="PTHR47691">
    <property type="entry name" value="REGULATOR-RELATED"/>
    <property type="match status" value="1"/>
</dbReference>
<dbReference type="Gene3D" id="1.25.40.10">
    <property type="entry name" value="Tetratricopeptide repeat domain"/>
    <property type="match status" value="2"/>
</dbReference>
<dbReference type="SUPFAM" id="SSF48452">
    <property type="entry name" value="TPR-like"/>
    <property type="match status" value="2"/>
</dbReference>
<evidence type="ECO:0000259" key="6">
    <source>
        <dbReference type="SMART" id="SM01043"/>
    </source>
</evidence>
<dbReference type="SUPFAM" id="SSF52540">
    <property type="entry name" value="P-loop containing nucleoside triphosphate hydrolases"/>
    <property type="match status" value="1"/>
</dbReference>
<sequence>MRYGILGPVRVEATAGGRHGDEVPVRGARLRALLTALAVRAGSEVSVDALAASVWRDDEPLPADVPAAVQALVGRLRRALGADAVASGAASGGYRLNASWERDVDAGRFEKLAAQGAAALSAGDPARAAELLREALGLWRGEALADLADGAPAARARLEAARTAAREQRLAADLAVDGPAAVLPELGELVAAQPLHEPYRALRIRALAAAGRRAEALDAYEEARTALAELLGVDPGAELRALHAELLAEDTRPAPATRSAAARPRRRVRLSSFVGRDADVRDLRAHLRAARLVTLTGPGGAGKTRLALTAAESLSPAEPVAEPVAGAAGEAAAGAPAGPAGDAPPGAAAFPHGVRVAELAPVEDPATIASAVLNGVGERDIVLRNSLEKPTEPHESLPRLLDALADRRLLLVLDNCEHVVDDAARFTEVLLDACPGVTVLATSREPLNIPGEQVVPVGPLPTEDALRLLAERAVAAGRPLAAPDRAAAEEICRRLDGLPLAIELAAARLRMLSPRQIADRLDDRFRLLTSGARTDLPRQQTLRAVVDWSWDLLDAEERCLLARLSIFVGGFTLDAAGAVLGRDAFEPLAALVEKSLVTVAAADEDDACAAPRYRLLETIREYAGERLRAEGAAAASAARDAHAAHFAAYVDVLEPQLRGPGQLAALAGFEIEHDNVRAALRRLLDVGTPEAAGTALRIANRMAWLWQLRSYADEATAWLSEVLDANGWGMPESYASLPPLSMQDLLQWHLSNKGQRSPDPLPFTIDPDDPMDHERMNAVMTLMMCGQDAPGIGRWRRWFTRLTEDITPIAEQTDYGLTYPGMMFVPIAAFLRGDLPSMAESLARQVQRCREAGNRWDLAMLLGLRSRIPREMGDRADREAAKAADAAESLALFTEMGDRFGMNQAHSAIAESLINAGRTEEAREHLAESLRNAAELGARGEVPELHLQLATSWNAEGREKEALREARHALALAEELGVRDITTYARILVAESERRSGNLDRAWELLRKAESGKELGTPPPFFECWLRSLNGSLLADEGQYAAALAHHSEALLALTFPWTDGNPAWQLLAATIPAVRGSGDLVRAAELLGAAGEWGSGVMLPPHDRRMVDAERAVLADALGESALDAATARGAVLDREGVLALLRAVRPAAHDR</sequence>
<reference evidence="7 8" key="1">
    <citation type="submission" date="2016-10" db="EMBL/GenBank/DDBJ databases">
        <title>Genome sequence of Streptomyces gilvigriseus MUSC 26.</title>
        <authorList>
            <person name="Lee L.-H."/>
            <person name="Ser H.-L."/>
        </authorList>
    </citation>
    <scope>NUCLEOTIDE SEQUENCE [LARGE SCALE GENOMIC DNA]</scope>
    <source>
        <strain evidence="7 8">MUSC 26</strain>
    </source>
</reference>
<dbReference type="GO" id="GO:0006355">
    <property type="term" value="P:regulation of DNA-templated transcription"/>
    <property type="evidence" value="ECO:0007669"/>
    <property type="project" value="InterPro"/>
</dbReference>
<dbReference type="SMART" id="SM00382">
    <property type="entry name" value="AAA"/>
    <property type="match status" value="1"/>
</dbReference>
<dbReference type="InterPro" id="IPR001867">
    <property type="entry name" value="OmpR/PhoB-type_DNA-bd"/>
</dbReference>
<evidence type="ECO:0000256" key="2">
    <source>
        <dbReference type="ARBA" id="ARBA00023012"/>
    </source>
</evidence>
<evidence type="ECO:0000313" key="8">
    <source>
        <dbReference type="Proteomes" id="UP000243342"/>
    </source>
</evidence>